<sequence>MIKKAHKVLWTEGMFLRPHHFQQAEAYLEERQWRLRPGGYCFGFSALSLDEGLAALGKIALTSAEGVFADGTVFHIAGPEEGPAPLDIGAEHDGQTIVLAVPVKHAGRDEAIFCDLPDSPARYRAFEKDVADNNAVSAGNAVLYCGKLRLRLMPERELSGDWLSLGVARVKQKTPDGAVVLDEDYIPPLINSDASPVLCRFRQELTGLLRQRRRQLGRYLQQCAGGRETAVDLHLLGLIHRFGAIAEHTLTLPRLHPERLFAEWLPFALELAVSRPPYQFEGDMPRYDHLDIGGAFGRLMMRLRQGLFFILQENAVPLALTRQMPGLSVAVLPESGMIGNYDFVLAVQADLRTDDASAHFLAQVKIAPAGRIRDLVQLQLPGITLRCLFQAPRQLAAQPGWSYIELQGDHAMWQDIDGTGTIAVHVAGEFGGVPLALWAVRRLSGAGEADK</sequence>
<evidence type="ECO:0000313" key="1">
    <source>
        <dbReference type="EMBL" id="TKI04329.1"/>
    </source>
</evidence>
<evidence type="ECO:0000313" key="2">
    <source>
        <dbReference type="Proteomes" id="UP000305202"/>
    </source>
</evidence>
<dbReference type="EMBL" id="SZPQ01000030">
    <property type="protein sequence ID" value="TKI04329.1"/>
    <property type="molecule type" value="Genomic_DNA"/>
</dbReference>
<proteinExistence type="predicted"/>
<gene>
    <name evidence="1" type="primary">tssK</name>
    <name evidence="1" type="ORF">FCN80_18500</name>
</gene>
<comment type="caution">
    <text evidence="1">The sequence shown here is derived from an EMBL/GenBank/DDBJ whole genome shotgun (WGS) entry which is preliminary data.</text>
</comment>
<reference evidence="1 2" key="1">
    <citation type="submission" date="2019-04" db="EMBL/GenBank/DDBJ databases">
        <authorList>
            <person name="Li M."/>
            <person name="Gao C."/>
        </authorList>
    </citation>
    <scope>NUCLEOTIDE SEQUENCE [LARGE SCALE GENOMIC DNA]</scope>
    <source>
        <strain evidence="1 2">BGMRC 2031</strain>
    </source>
</reference>
<keyword evidence="2" id="KW-1185">Reference proteome</keyword>
<dbReference type="NCBIfam" id="TIGR03353">
    <property type="entry name" value="VI_chp_4"/>
    <property type="match status" value="1"/>
</dbReference>
<dbReference type="RefSeq" id="WP_136991644.1">
    <property type="nucleotide sequence ID" value="NZ_SZPQ01000030.1"/>
</dbReference>
<dbReference type="Proteomes" id="UP000305202">
    <property type="component" value="Unassembled WGS sequence"/>
</dbReference>
<organism evidence="1 2">
    <name type="scientific">Martelella alba</name>
    <dbReference type="NCBI Taxonomy" id="2590451"/>
    <lineage>
        <taxon>Bacteria</taxon>
        <taxon>Pseudomonadati</taxon>
        <taxon>Pseudomonadota</taxon>
        <taxon>Alphaproteobacteria</taxon>
        <taxon>Hyphomicrobiales</taxon>
        <taxon>Aurantimonadaceae</taxon>
        <taxon>Martelella</taxon>
    </lineage>
</organism>
<dbReference type="PANTHER" id="PTHR35566">
    <property type="entry name" value="BLR3599 PROTEIN"/>
    <property type="match status" value="1"/>
</dbReference>
<dbReference type="InterPro" id="IPR010263">
    <property type="entry name" value="T6SS_TssK"/>
</dbReference>
<dbReference type="PANTHER" id="PTHR35566:SF1">
    <property type="entry name" value="TYPE VI SECRETION SYSTEM BASEPLATE COMPONENT TSSK1"/>
    <property type="match status" value="1"/>
</dbReference>
<name>A0ABY2SIR9_9HYPH</name>
<protein>
    <submittedName>
        <fullName evidence="1">Type VI secretion system baseplate subunit TssK</fullName>
    </submittedName>
</protein>
<accession>A0ABY2SIR9</accession>
<dbReference type="Pfam" id="PF05936">
    <property type="entry name" value="T6SS_VasE"/>
    <property type="match status" value="1"/>
</dbReference>